<dbReference type="PRINTS" id="PR00081">
    <property type="entry name" value="GDHRDH"/>
</dbReference>
<comment type="caution">
    <text evidence="4">The sequence shown here is derived from an EMBL/GenBank/DDBJ whole genome shotgun (WGS) entry which is preliminary data.</text>
</comment>
<dbReference type="OrthoDB" id="191139at2759"/>
<dbReference type="AlphaFoldDB" id="A0A286UET9"/>
<dbReference type="InterPro" id="IPR036291">
    <property type="entry name" value="NAD(P)-bd_dom_sf"/>
</dbReference>
<evidence type="ECO:0000313" key="4">
    <source>
        <dbReference type="EMBL" id="PAV18029.1"/>
    </source>
</evidence>
<dbReference type="SUPFAM" id="SSF51735">
    <property type="entry name" value="NAD(P)-binding Rossmann-fold domains"/>
    <property type="match status" value="1"/>
</dbReference>
<proteinExistence type="inferred from homology"/>
<sequence length="316" mass="34806">MSKFDLLKAFIDQTYPPEQKFREEDVPDLTDKVVVITGGNTGIGKETARVVLQHGARVYIACRSEEKAQAAIKELKDVTGKTPIFFLLLDLSNLASVQKAAGELTSKESKVDVLFNNAGVMSPPIDQLTADGHDMTFGTNVLGPFLFTKLLLPLLAEASTEDAESPARVVFTSSLGHMAASKECIAWDTLKPGERGGPGDKRRRSLGPDVLYYQSKCATIMIAKEWARRYGPQKIVTTSLHPGTIKSELGRHWPAAQKLMMNMFIKLYPTAQGAITQLYAGTAPEGKNLNGKYLIPWARKNRSQATVNWYAPQRHV</sequence>
<evidence type="ECO:0000313" key="5">
    <source>
        <dbReference type="Proteomes" id="UP000217199"/>
    </source>
</evidence>
<protein>
    <submittedName>
        <fullName evidence="4">NAD(P)-binding protein</fullName>
    </submittedName>
</protein>
<evidence type="ECO:0000256" key="2">
    <source>
        <dbReference type="ARBA" id="ARBA00022857"/>
    </source>
</evidence>
<dbReference type="FunCoup" id="A0A286UET9">
    <property type="interactions" value="146"/>
</dbReference>
<gene>
    <name evidence="4" type="ORF">PNOK_0651500</name>
</gene>
<dbReference type="GO" id="GO:0016491">
    <property type="term" value="F:oxidoreductase activity"/>
    <property type="evidence" value="ECO:0007669"/>
    <property type="project" value="UniProtKB-KW"/>
</dbReference>
<dbReference type="STRING" id="2282107.A0A286UET9"/>
<accession>A0A286UET9</accession>
<evidence type="ECO:0000256" key="3">
    <source>
        <dbReference type="ARBA" id="ARBA00023002"/>
    </source>
</evidence>
<keyword evidence="3" id="KW-0560">Oxidoreductase</keyword>
<keyword evidence="5" id="KW-1185">Reference proteome</keyword>
<dbReference type="InParanoid" id="A0A286UET9"/>
<comment type="similarity">
    <text evidence="1">Belongs to the short-chain dehydrogenases/reductases (SDR) family.</text>
</comment>
<name>A0A286UET9_9AGAM</name>
<dbReference type="Proteomes" id="UP000217199">
    <property type="component" value="Unassembled WGS sequence"/>
</dbReference>
<dbReference type="InterPro" id="IPR002347">
    <property type="entry name" value="SDR_fam"/>
</dbReference>
<dbReference type="PANTHER" id="PTHR24320">
    <property type="entry name" value="RETINOL DEHYDROGENASE"/>
    <property type="match status" value="1"/>
</dbReference>
<keyword evidence="2" id="KW-0521">NADP</keyword>
<dbReference type="Pfam" id="PF00106">
    <property type="entry name" value="adh_short"/>
    <property type="match status" value="1"/>
</dbReference>
<organism evidence="4 5">
    <name type="scientific">Pyrrhoderma noxium</name>
    <dbReference type="NCBI Taxonomy" id="2282107"/>
    <lineage>
        <taxon>Eukaryota</taxon>
        <taxon>Fungi</taxon>
        <taxon>Dikarya</taxon>
        <taxon>Basidiomycota</taxon>
        <taxon>Agaricomycotina</taxon>
        <taxon>Agaricomycetes</taxon>
        <taxon>Hymenochaetales</taxon>
        <taxon>Hymenochaetaceae</taxon>
        <taxon>Pyrrhoderma</taxon>
    </lineage>
</organism>
<dbReference type="Gene3D" id="3.40.50.720">
    <property type="entry name" value="NAD(P)-binding Rossmann-like Domain"/>
    <property type="match status" value="1"/>
</dbReference>
<dbReference type="EMBL" id="NBII01000006">
    <property type="protein sequence ID" value="PAV18029.1"/>
    <property type="molecule type" value="Genomic_DNA"/>
</dbReference>
<dbReference type="PANTHER" id="PTHR24320:SF236">
    <property type="entry name" value="SHORT-CHAIN DEHYDROGENASE-RELATED"/>
    <property type="match status" value="1"/>
</dbReference>
<reference evidence="4 5" key="1">
    <citation type="journal article" date="2017" name="Mol. Ecol.">
        <title>Comparative and population genomic landscape of Phellinus noxius: A hypervariable fungus causing root rot in trees.</title>
        <authorList>
            <person name="Chung C.L."/>
            <person name="Lee T.J."/>
            <person name="Akiba M."/>
            <person name="Lee H.H."/>
            <person name="Kuo T.H."/>
            <person name="Liu D."/>
            <person name="Ke H.M."/>
            <person name="Yokoi T."/>
            <person name="Roa M.B."/>
            <person name="Lu M.J."/>
            <person name="Chang Y.Y."/>
            <person name="Ann P.J."/>
            <person name="Tsai J.N."/>
            <person name="Chen C.Y."/>
            <person name="Tzean S.S."/>
            <person name="Ota Y."/>
            <person name="Hattori T."/>
            <person name="Sahashi N."/>
            <person name="Liou R.F."/>
            <person name="Kikuchi T."/>
            <person name="Tsai I.J."/>
        </authorList>
    </citation>
    <scope>NUCLEOTIDE SEQUENCE [LARGE SCALE GENOMIC DNA]</scope>
    <source>
        <strain evidence="4 5">FFPRI411160</strain>
    </source>
</reference>
<evidence type="ECO:0000256" key="1">
    <source>
        <dbReference type="ARBA" id="ARBA00006484"/>
    </source>
</evidence>